<evidence type="ECO:0000256" key="2">
    <source>
        <dbReference type="ARBA" id="ARBA00022793"/>
    </source>
</evidence>
<dbReference type="PANTHER" id="PTHR43078">
    <property type="entry name" value="UDP-GLUCURONIC ACID DECARBOXYLASE-RELATED"/>
    <property type="match status" value="1"/>
</dbReference>
<dbReference type="GO" id="GO:0070403">
    <property type="term" value="F:NAD+ binding"/>
    <property type="evidence" value="ECO:0007669"/>
    <property type="project" value="InterPro"/>
</dbReference>
<keyword evidence="4" id="KW-0456">Lyase</keyword>
<evidence type="ECO:0000313" key="7">
    <source>
        <dbReference type="EMBL" id="MBS3058939.1"/>
    </source>
</evidence>
<dbReference type="EMBL" id="DUFG01000021">
    <property type="protein sequence ID" value="HIH08632.1"/>
    <property type="molecule type" value="Genomic_DNA"/>
</dbReference>
<dbReference type="SUPFAM" id="SSF51735">
    <property type="entry name" value="NAD(P)-binding Rossmann-fold domains"/>
    <property type="match status" value="1"/>
</dbReference>
<gene>
    <name evidence="6" type="ORF">HA237_04650</name>
    <name evidence="7" type="ORF">J4224_00760</name>
</gene>
<keyword evidence="2" id="KW-0210">Decarboxylase</keyword>
<dbReference type="Proteomes" id="UP000577419">
    <property type="component" value="Unassembled WGS sequence"/>
</dbReference>
<feature type="domain" description="NAD-dependent epimerase/dehydratase" evidence="5">
    <location>
        <begin position="6"/>
        <end position="246"/>
    </location>
</feature>
<dbReference type="GO" id="GO:0048040">
    <property type="term" value="F:UDP-glucuronate decarboxylase activity"/>
    <property type="evidence" value="ECO:0007669"/>
    <property type="project" value="TreeGrafter"/>
</dbReference>
<keyword evidence="3" id="KW-0520">NAD</keyword>
<sequence>MANKNVLVTGAAGFIGSNLVDRLLKEGFEVTGIDNLSQGSRRNLEDALRNPAFNLVEGDVRNLEVIEKAGKGADFFVHLAAFKIPRYGNAMDTLQINSKGTENILEAAKETKAKVVFASTSDVYGKNRELPFSEESSLVIGPPNVKRWAYAASKIFDEQLCFAYNEKFGLPFSIVRYFGGYGPRQHLSWWGGPQSVFIEKILKGEKVPVHGDGKQKRSFTFIDDLVEGTFLAMKSGRANGEVLNIGSREESSILGLAKMIAKLMGKEKELEIEFVPYETFGKYEDVRRRVPYTTKAKKLIGFEAKVKLVEGLKKTIGWQEAVMGHVKKN</sequence>
<name>A0A7J4IT44_9ARCH</name>
<proteinExistence type="predicted"/>
<evidence type="ECO:0000256" key="4">
    <source>
        <dbReference type="ARBA" id="ARBA00023239"/>
    </source>
</evidence>
<dbReference type="GO" id="GO:0005737">
    <property type="term" value="C:cytoplasm"/>
    <property type="evidence" value="ECO:0007669"/>
    <property type="project" value="TreeGrafter"/>
</dbReference>
<dbReference type="PRINTS" id="PR01713">
    <property type="entry name" value="NUCEPIMERASE"/>
</dbReference>
<comment type="caution">
    <text evidence="6">The sequence shown here is derived from an EMBL/GenBank/DDBJ whole genome shotgun (WGS) entry which is preliminary data.</text>
</comment>
<dbReference type="PANTHER" id="PTHR43078:SF6">
    <property type="entry name" value="UDP-GLUCURONIC ACID DECARBOXYLASE 1"/>
    <property type="match status" value="1"/>
</dbReference>
<evidence type="ECO:0000313" key="6">
    <source>
        <dbReference type="EMBL" id="HIH08632.1"/>
    </source>
</evidence>
<dbReference type="Gene3D" id="3.40.50.720">
    <property type="entry name" value="NAD(P)-binding Rossmann-like Domain"/>
    <property type="match status" value="1"/>
</dbReference>
<comment type="cofactor">
    <cofactor evidence="1">
        <name>NAD(+)</name>
        <dbReference type="ChEBI" id="CHEBI:57540"/>
    </cofactor>
</comment>
<dbReference type="InterPro" id="IPR001509">
    <property type="entry name" value="Epimerase_deHydtase"/>
</dbReference>
<dbReference type="GO" id="GO:0042732">
    <property type="term" value="P:D-xylose metabolic process"/>
    <property type="evidence" value="ECO:0007669"/>
    <property type="project" value="InterPro"/>
</dbReference>
<evidence type="ECO:0000256" key="1">
    <source>
        <dbReference type="ARBA" id="ARBA00001911"/>
    </source>
</evidence>
<organism evidence="6 8">
    <name type="scientific">Candidatus Iainarchaeum sp</name>
    <dbReference type="NCBI Taxonomy" id="3101447"/>
    <lineage>
        <taxon>Archaea</taxon>
        <taxon>Candidatus Iainarchaeota</taxon>
        <taxon>Candidatus Iainarchaeia</taxon>
        <taxon>Candidatus Iainarchaeales</taxon>
        <taxon>Candidatus Iainarchaeaceae</taxon>
        <taxon>Candidatus Iainarchaeum</taxon>
    </lineage>
</organism>
<dbReference type="AlphaFoldDB" id="A0A7J4IT44"/>
<dbReference type="InterPro" id="IPR036291">
    <property type="entry name" value="NAD(P)-bd_dom_sf"/>
</dbReference>
<dbReference type="InterPro" id="IPR044516">
    <property type="entry name" value="UXS-like"/>
</dbReference>
<dbReference type="Proteomes" id="UP000683213">
    <property type="component" value="Unassembled WGS sequence"/>
</dbReference>
<dbReference type="Pfam" id="PF01370">
    <property type="entry name" value="Epimerase"/>
    <property type="match status" value="1"/>
</dbReference>
<protein>
    <submittedName>
        <fullName evidence="6">NAD-dependent epimerase/dehydratase family protein</fullName>
    </submittedName>
</protein>
<reference evidence="8" key="1">
    <citation type="journal article" date="2020" name="bioRxiv">
        <title>A rank-normalized archaeal taxonomy based on genome phylogeny resolves widespread incomplete and uneven classifications.</title>
        <authorList>
            <person name="Rinke C."/>
            <person name="Chuvochina M."/>
            <person name="Mussig A.J."/>
            <person name="Chaumeil P.-A."/>
            <person name="Waite D.W."/>
            <person name="Whitman W.B."/>
            <person name="Parks D.H."/>
            <person name="Hugenholtz P."/>
        </authorList>
    </citation>
    <scope>NUCLEOTIDE SEQUENCE [LARGE SCALE GENOMIC DNA]</scope>
</reference>
<evidence type="ECO:0000259" key="5">
    <source>
        <dbReference type="Pfam" id="PF01370"/>
    </source>
</evidence>
<evidence type="ECO:0000256" key="3">
    <source>
        <dbReference type="ARBA" id="ARBA00023027"/>
    </source>
</evidence>
<reference evidence="7" key="2">
    <citation type="submission" date="2021-03" db="EMBL/GenBank/DDBJ databases">
        <authorList>
            <person name="Jaffe A."/>
        </authorList>
    </citation>
    <scope>NUCLEOTIDE SEQUENCE</scope>
    <source>
        <strain evidence="7">RIFCSPHIGHO2_01_FULL_GW2011_AR10_43_9</strain>
    </source>
</reference>
<accession>A0A7J4IT44</accession>
<reference evidence="7" key="3">
    <citation type="submission" date="2021-05" db="EMBL/GenBank/DDBJ databases">
        <title>Protein family content uncovers lineage relationships and bacterial pathway maintenance mechanisms in DPANN archaea.</title>
        <authorList>
            <person name="Castelle C.J."/>
            <person name="Meheust R."/>
            <person name="Jaffe A.L."/>
            <person name="Seitz K."/>
            <person name="Gong X."/>
            <person name="Baker B.J."/>
            <person name="Banfield J.F."/>
        </authorList>
    </citation>
    <scope>NUCLEOTIDE SEQUENCE</scope>
    <source>
        <strain evidence="7">RIFCSPHIGHO2_01_FULL_GW2011_AR10_43_9</strain>
    </source>
</reference>
<evidence type="ECO:0000313" key="8">
    <source>
        <dbReference type="Proteomes" id="UP000577419"/>
    </source>
</evidence>
<dbReference type="EMBL" id="JAGVWF010000009">
    <property type="protein sequence ID" value="MBS3058939.1"/>
    <property type="molecule type" value="Genomic_DNA"/>
</dbReference>